<dbReference type="Pfam" id="PF20815">
    <property type="entry name" value="GIY_YIG_2"/>
    <property type="match status" value="1"/>
</dbReference>
<name>A0A6M6JTF3_9PSEU</name>
<accession>A0A6M6JTF3</accession>
<protein>
    <submittedName>
        <fullName evidence="4">Uncharacterized protein</fullName>
    </submittedName>
</protein>
<evidence type="ECO:0000259" key="1">
    <source>
        <dbReference type="Pfam" id="PF20815"/>
    </source>
</evidence>
<organism evidence="4 5">
    <name type="scientific">Pseudonocardia broussonetiae</name>
    <dbReference type="NCBI Taxonomy" id="2736640"/>
    <lineage>
        <taxon>Bacteria</taxon>
        <taxon>Bacillati</taxon>
        <taxon>Actinomycetota</taxon>
        <taxon>Actinomycetes</taxon>
        <taxon>Pseudonocardiales</taxon>
        <taxon>Pseudonocardiaceae</taxon>
        <taxon>Pseudonocardia</taxon>
    </lineage>
</organism>
<reference evidence="4 5" key="1">
    <citation type="submission" date="2020-05" db="EMBL/GenBank/DDBJ databases">
        <authorList>
            <person name="Mo P."/>
        </authorList>
    </citation>
    <scope>NUCLEOTIDE SEQUENCE [LARGE SCALE GENOMIC DNA]</scope>
    <source>
        <strain evidence="4 5">Gen01</strain>
    </source>
</reference>
<dbReference type="Pfam" id="PF24698">
    <property type="entry name" value="DUF7662"/>
    <property type="match status" value="1"/>
</dbReference>
<dbReference type="Pfam" id="PF21818">
    <property type="entry name" value="DUF6884"/>
    <property type="match status" value="1"/>
</dbReference>
<evidence type="ECO:0000313" key="4">
    <source>
        <dbReference type="EMBL" id="QJY50705.1"/>
    </source>
</evidence>
<gene>
    <name evidence="4" type="ORF">HOP40_17800</name>
</gene>
<evidence type="ECO:0000259" key="3">
    <source>
        <dbReference type="Pfam" id="PF24698"/>
    </source>
</evidence>
<dbReference type="EMBL" id="CP053564">
    <property type="protein sequence ID" value="QJY50705.1"/>
    <property type="molecule type" value="Genomic_DNA"/>
</dbReference>
<dbReference type="AlphaFoldDB" id="A0A6M6JTF3"/>
<feature type="domain" description="GIY-YIG catalytic" evidence="1">
    <location>
        <begin position="297"/>
        <end position="414"/>
    </location>
</feature>
<keyword evidence="5" id="KW-1185">Reference proteome</keyword>
<dbReference type="KEGG" id="pbro:HOP40_17800"/>
<dbReference type="InterPro" id="IPR049311">
    <property type="entry name" value="GIY_YIG_cat"/>
</dbReference>
<evidence type="ECO:0000313" key="5">
    <source>
        <dbReference type="Proteomes" id="UP000505377"/>
    </source>
</evidence>
<dbReference type="InterPro" id="IPR049251">
    <property type="entry name" value="DUF6884"/>
</dbReference>
<feature type="domain" description="DUF6884" evidence="2">
    <location>
        <begin position="84"/>
        <end position="217"/>
    </location>
</feature>
<dbReference type="Proteomes" id="UP000505377">
    <property type="component" value="Chromosome"/>
</dbReference>
<proteinExistence type="predicted"/>
<sequence>MRMTWAELQALVGELPASAEKHRAWWGGDRSHVRAWRNAGFTVGGLDPGREVTFVPAPGVPPRTTPVELRDEAALQDEPRPADVLLVGCVKTKSASPCAAKDLYVSPLFLSERRYAEARGLPWFILSAEYGLVAPDEWISPYERYLPDTPASYRAAWAAWVAARLEMIVGPLSGTTIEVHAGETYLQAVSPPLNARSAVVTAPLAGLGLGKRMGWYAAQPSGLNAVREDSAPPPDAAPEAVDSMVATLLDDTAAMTAATFLGSRRDVLNAPGLYSWWVDATGAADLSAGLGLTVRPGLIYAGLAGATRWPSGKRSTNTLWSRIAGMHLGGRHEFSTFRRTLGSVLASAHGAVTIDEEALTRWMNQHLAVRVAVVPDADALGRLERDVLGVIDPPLNLKGMTGTPVRSRLTELRHIYGRT</sequence>
<dbReference type="InterPro" id="IPR056079">
    <property type="entry name" value="DUF7662"/>
</dbReference>
<feature type="domain" description="DUF7662" evidence="3">
    <location>
        <begin position="2"/>
        <end position="55"/>
    </location>
</feature>
<evidence type="ECO:0000259" key="2">
    <source>
        <dbReference type="Pfam" id="PF21818"/>
    </source>
</evidence>